<sequence>MNAVVSRAVSVLPLIMLLAGCAPKAPGGFSRVEVDAESASVQYRYDIKTVERAAMDADALLYCQGKGYDRADPLPATKGAISGTEKQWYKCEWGAATQAR</sequence>
<feature type="signal peptide" evidence="1">
    <location>
        <begin position="1"/>
        <end position="24"/>
    </location>
</feature>
<dbReference type="EMBL" id="QRAP01000001">
    <property type="protein sequence ID" value="RDK97279.1"/>
    <property type="molecule type" value="Genomic_DNA"/>
</dbReference>
<accession>A0A370R4C0</accession>
<proteinExistence type="predicted"/>
<name>A0A370R4C0_9GAMM</name>
<evidence type="ECO:0008006" key="4">
    <source>
        <dbReference type="Google" id="ProtNLM"/>
    </source>
</evidence>
<evidence type="ECO:0000256" key="1">
    <source>
        <dbReference type="SAM" id="SignalP"/>
    </source>
</evidence>
<reference evidence="2 3" key="1">
    <citation type="submission" date="2018-07" db="EMBL/GenBank/DDBJ databases">
        <title>Genomic Encyclopedia of Type Strains, Phase IV (KMG-IV): sequencing the most valuable type-strain genomes for metagenomic binning, comparative biology and taxonomic classification.</title>
        <authorList>
            <person name="Goeker M."/>
        </authorList>
    </citation>
    <scope>NUCLEOTIDE SEQUENCE [LARGE SCALE GENOMIC DNA]</scope>
    <source>
        <strain evidence="2 3">DSM 103736</strain>
    </source>
</reference>
<keyword evidence="1" id="KW-0732">Signal</keyword>
<dbReference type="OrthoDB" id="6415222at2"/>
<dbReference type="Proteomes" id="UP000254848">
    <property type="component" value="Unassembled WGS sequence"/>
</dbReference>
<keyword evidence="3" id="KW-1185">Reference proteome</keyword>
<feature type="chain" id="PRO_5016587785" description="YecR-like lipoprotein" evidence="1">
    <location>
        <begin position="25"/>
        <end position="100"/>
    </location>
</feature>
<evidence type="ECO:0000313" key="2">
    <source>
        <dbReference type="EMBL" id="RDK97279.1"/>
    </source>
</evidence>
<comment type="caution">
    <text evidence="2">The sequence shown here is derived from an EMBL/GenBank/DDBJ whole genome shotgun (WGS) entry which is preliminary data.</text>
</comment>
<organism evidence="2 3">
    <name type="scientific">Enterobacillus tribolii</name>
    <dbReference type="NCBI Taxonomy" id="1487935"/>
    <lineage>
        <taxon>Bacteria</taxon>
        <taxon>Pseudomonadati</taxon>
        <taxon>Pseudomonadota</taxon>
        <taxon>Gammaproteobacteria</taxon>
        <taxon>Enterobacterales</taxon>
        <taxon>Hafniaceae</taxon>
        <taxon>Enterobacillus</taxon>
    </lineage>
</organism>
<gene>
    <name evidence="2" type="ORF">C8D90_101725</name>
</gene>
<protein>
    <recommendedName>
        <fullName evidence="4">YecR-like lipoprotein</fullName>
    </recommendedName>
</protein>
<dbReference type="PROSITE" id="PS51257">
    <property type="entry name" value="PROKAR_LIPOPROTEIN"/>
    <property type="match status" value="1"/>
</dbReference>
<dbReference type="RefSeq" id="WP_115457013.1">
    <property type="nucleotide sequence ID" value="NZ_QRAP01000001.1"/>
</dbReference>
<dbReference type="AlphaFoldDB" id="A0A370R4C0"/>
<evidence type="ECO:0000313" key="3">
    <source>
        <dbReference type="Proteomes" id="UP000254848"/>
    </source>
</evidence>